<evidence type="ECO:0000313" key="1">
    <source>
        <dbReference type="EMBL" id="BAP85958.1"/>
    </source>
</evidence>
<dbReference type="AlphaFoldDB" id="A0A0A1GYC4"/>
<organism evidence="1 2">
    <name type="scientific">Paucilactobacillus hokkaidonensis JCM 18461</name>
    <dbReference type="NCBI Taxonomy" id="1291742"/>
    <lineage>
        <taxon>Bacteria</taxon>
        <taxon>Bacillati</taxon>
        <taxon>Bacillota</taxon>
        <taxon>Bacilli</taxon>
        <taxon>Lactobacillales</taxon>
        <taxon>Lactobacillaceae</taxon>
        <taxon>Paucilactobacillus</taxon>
    </lineage>
</organism>
<dbReference type="EMBL" id="AP014680">
    <property type="protein sequence ID" value="BAP85958.1"/>
    <property type="molecule type" value="Genomic_DNA"/>
</dbReference>
<name>A0A0A1GYC4_9LACO</name>
<proteinExistence type="predicted"/>
<gene>
    <name evidence="1" type="ORF">LOOC260_114220</name>
</gene>
<accession>A0A0A1GYC4</accession>
<dbReference type="RefSeq" id="WP_041093955.1">
    <property type="nucleotide sequence ID" value="NZ_AP014680.1"/>
</dbReference>
<dbReference type="HOGENOM" id="CLU_126500_0_0_9"/>
<protein>
    <submittedName>
        <fullName evidence="1">Tail component protein</fullName>
    </submittedName>
</protein>
<dbReference type="STRING" id="1291742.LOOC260_114220"/>
<dbReference type="KEGG" id="lho:LOOC260_114220"/>
<reference evidence="1 2" key="1">
    <citation type="submission" date="2014-11" db="EMBL/GenBank/DDBJ databases">
        <title>Complete genome sequence and analysis of Lactobacillus hokkaidonensis LOOC260T.</title>
        <authorList>
            <person name="Tanizawa Y."/>
            <person name="Tohno M."/>
            <person name="Kaminuma E."/>
            <person name="Nakamura Y."/>
            <person name="Arita M."/>
        </authorList>
    </citation>
    <scope>NUCLEOTIDE SEQUENCE [LARGE SCALE GENOMIC DNA]</scope>
    <source>
        <strain evidence="1 2">LOOC260</strain>
    </source>
</reference>
<sequence>MELDDEINKWYKSVESLVNIPTEEKAAITAAGAKVFEEKLTNETSSKHRSSHKDKVYGHAADHVTMQSGDVDGTKIGVASVGWDNSYHAMNMQRLNDGTKKIKADHFVENLRKNEAVIGEVTAAEAAIYVAKVKKAEADS</sequence>
<evidence type="ECO:0000313" key="2">
    <source>
        <dbReference type="Proteomes" id="UP000031620"/>
    </source>
</evidence>
<dbReference type="Proteomes" id="UP000031620">
    <property type="component" value="Chromosome"/>
</dbReference>